<organism evidence="2 3">
    <name type="scientific">Bursaphelenchus okinawaensis</name>
    <dbReference type="NCBI Taxonomy" id="465554"/>
    <lineage>
        <taxon>Eukaryota</taxon>
        <taxon>Metazoa</taxon>
        <taxon>Ecdysozoa</taxon>
        <taxon>Nematoda</taxon>
        <taxon>Chromadorea</taxon>
        <taxon>Rhabditida</taxon>
        <taxon>Tylenchina</taxon>
        <taxon>Tylenchomorpha</taxon>
        <taxon>Aphelenchoidea</taxon>
        <taxon>Aphelenchoididae</taxon>
        <taxon>Bursaphelenchus</taxon>
    </lineage>
</organism>
<dbReference type="AlphaFoldDB" id="A0A811L7K2"/>
<gene>
    <name evidence="2" type="ORF">BOKJ2_LOCUS10286</name>
</gene>
<feature type="region of interest" description="Disordered" evidence="1">
    <location>
        <begin position="158"/>
        <end position="249"/>
    </location>
</feature>
<protein>
    <submittedName>
        <fullName evidence="2">Uncharacterized protein</fullName>
    </submittedName>
</protein>
<feature type="compositionally biased region" description="Basic and acidic residues" evidence="1">
    <location>
        <begin position="160"/>
        <end position="171"/>
    </location>
</feature>
<feature type="compositionally biased region" description="Polar residues" evidence="1">
    <location>
        <begin position="215"/>
        <end position="236"/>
    </location>
</feature>
<evidence type="ECO:0000313" key="2">
    <source>
        <dbReference type="EMBL" id="CAD5223516.1"/>
    </source>
</evidence>
<feature type="compositionally biased region" description="Basic residues" evidence="1">
    <location>
        <begin position="172"/>
        <end position="186"/>
    </location>
</feature>
<dbReference type="Proteomes" id="UP000614601">
    <property type="component" value="Unassembled WGS sequence"/>
</dbReference>
<comment type="caution">
    <text evidence="2">The sequence shown here is derived from an EMBL/GenBank/DDBJ whole genome shotgun (WGS) entry which is preliminary data.</text>
</comment>
<name>A0A811L7K2_9BILA</name>
<evidence type="ECO:0000313" key="3">
    <source>
        <dbReference type="Proteomes" id="UP000614601"/>
    </source>
</evidence>
<dbReference type="EMBL" id="CAJFCW020000005">
    <property type="protein sequence ID" value="CAG9118097.1"/>
    <property type="molecule type" value="Genomic_DNA"/>
</dbReference>
<accession>A0A811L7K2</accession>
<feature type="compositionally biased region" description="Basic and acidic residues" evidence="1">
    <location>
        <begin position="188"/>
        <end position="201"/>
    </location>
</feature>
<proteinExistence type="predicted"/>
<dbReference type="EMBL" id="CAJFDH010000005">
    <property type="protein sequence ID" value="CAD5223516.1"/>
    <property type="molecule type" value="Genomic_DNA"/>
</dbReference>
<dbReference type="OrthoDB" id="10436598at2759"/>
<keyword evidence="3" id="KW-1185">Reference proteome</keyword>
<dbReference type="Proteomes" id="UP000783686">
    <property type="component" value="Unassembled WGS sequence"/>
</dbReference>
<evidence type="ECO:0000256" key="1">
    <source>
        <dbReference type="SAM" id="MobiDB-lite"/>
    </source>
</evidence>
<reference evidence="2" key="1">
    <citation type="submission" date="2020-09" db="EMBL/GenBank/DDBJ databases">
        <authorList>
            <person name="Kikuchi T."/>
        </authorList>
    </citation>
    <scope>NUCLEOTIDE SEQUENCE</scope>
    <source>
        <strain evidence="2">SH1</strain>
    </source>
</reference>
<sequence>MSIVCVPHNYAVIRLEEGSEVKIVKKRQLRMNAFANGATCKLIVHDGCPRNAKIVRTFTTSSDAKTYLNNINTAKQSWGFTTTTRVVEKPPTISSEASTSAPNRTNICQSKGLSESIICTNMDNLVKVVHNRQVPVLIKERKRSNTKMTQDFSENLQKLLGRDTKEDEKEVKVRRKSNPPKKKVVKAKTPEKVVQPRREMTYDLSGLTELDSGLSEASNPSNSSPDWVSDNSNDETPNYERKEHPSFSSSDICSMSMALLPKILSTIEKQGRIVEDLRSEHDGLQKSVADVVDLFGELEQSGLINKKNTDRLDYSAVDLGITKHKLDSLYMNASHNPLGFFQLVCRYVFEEEKDVDWSDRSEERKSAVESILNHYFPSTAPSERFERFVKKLFRRTVTI</sequence>